<comment type="caution">
    <text evidence="2">The sequence shown here is derived from an EMBL/GenBank/DDBJ whole genome shotgun (WGS) entry which is preliminary data.</text>
</comment>
<evidence type="ECO:0000313" key="3">
    <source>
        <dbReference type="Proteomes" id="UP000749040"/>
    </source>
</evidence>
<proteinExistence type="predicted"/>
<organism evidence="2 3">
    <name type="scientific">Actinacidiphila acididurans</name>
    <dbReference type="NCBI Taxonomy" id="2784346"/>
    <lineage>
        <taxon>Bacteria</taxon>
        <taxon>Bacillati</taxon>
        <taxon>Actinomycetota</taxon>
        <taxon>Actinomycetes</taxon>
        <taxon>Kitasatosporales</taxon>
        <taxon>Streptomycetaceae</taxon>
        <taxon>Actinacidiphila</taxon>
    </lineage>
</organism>
<evidence type="ECO:0000313" key="2">
    <source>
        <dbReference type="EMBL" id="MBM9507818.1"/>
    </source>
</evidence>
<dbReference type="Gene3D" id="3.30.300.20">
    <property type="match status" value="1"/>
</dbReference>
<dbReference type="SUPFAM" id="SSF82784">
    <property type="entry name" value="OsmC-like"/>
    <property type="match status" value="1"/>
</dbReference>
<dbReference type="EMBL" id="JADKYB010000014">
    <property type="protein sequence ID" value="MBM9507818.1"/>
    <property type="molecule type" value="Genomic_DNA"/>
</dbReference>
<accession>A0ABS2U0U8</accession>
<protein>
    <recommendedName>
        <fullName evidence="4">OsmC-like protein</fullName>
    </recommendedName>
</protein>
<keyword evidence="3" id="KW-1185">Reference proteome</keyword>
<evidence type="ECO:0008006" key="4">
    <source>
        <dbReference type="Google" id="ProtNLM"/>
    </source>
</evidence>
<dbReference type="InterPro" id="IPR015946">
    <property type="entry name" value="KH_dom-like_a/b"/>
</dbReference>
<name>A0ABS2U0U8_9ACTN</name>
<gene>
    <name evidence="2" type="ORF">ITX44_25365</name>
</gene>
<dbReference type="InterPro" id="IPR036102">
    <property type="entry name" value="OsmC/Ohrsf"/>
</dbReference>
<feature type="region of interest" description="Disordered" evidence="1">
    <location>
        <begin position="1"/>
        <end position="25"/>
    </location>
</feature>
<evidence type="ECO:0000256" key="1">
    <source>
        <dbReference type="SAM" id="MobiDB-lite"/>
    </source>
</evidence>
<dbReference type="RefSeq" id="WP_205359675.1">
    <property type="nucleotide sequence ID" value="NZ_JADKYB010000014.1"/>
</dbReference>
<dbReference type="Proteomes" id="UP000749040">
    <property type="component" value="Unassembled WGS sequence"/>
</dbReference>
<reference evidence="2 3" key="1">
    <citation type="submission" date="2021-01" db="EMBL/GenBank/DDBJ databases">
        <title>Streptomyces acididurans sp. nov., isolated from a peat swamp forest soil.</title>
        <authorList>
            <person name="Chantavorakit T."/>
            <person name="Duangmal K."/>
        </authorList>
    </citation>
    <scope>NUCLEOTIDE SEQUENCE [LARGE SCALE GENOMIC DNA]</scope>
    <source>
        <strain evidence="2 3">KK5PA1</strain>
    </source>
</reference>
<sequence length="142" mass="14709">MNSTAGTAVIDSPETGKAIPQETANGTAKDYRMTVTPRSVGACTVAVSGQEAGAGRALGHEDGAPTEADLFAAALAACLAAYAGAESRERGLDPSRLRIDAAFTVPDTGPADLSALRVRILPHEAFGPEQREQREQLARCVC</sequence>